<evidence type="ECO:0000256" key="4">
    <source>
        <dbReference type="SAM" id="MobiDB-lite"/>
    </source>
</evidence>
<dbReference type="HAMAP" id="MF_00508">
    <property type="entry name" value="Ribosomal_uS10"/>
    <property type="match status" value="1"/>
</dbReference>
<reference evidence="6 7" key="1">
    <citation type="journal article" date="2012" name="Eukaryot. Cell">
        <title>Draft genome sequence of CBS 2479, the standard type strain of Trichosporon asahii.</title>
        <authorList>
            <person name="Yang R.Y."/>
            <person name="Li H.T."/>
            <person name="Zhu H."/>
            <person name="Zhou G.P."/>
            <person name="Wang M."/>
            <person name="Wang L."/>
        </authorList>
    </citation>
    <scope>NUCLEOTIDE SEQUENCE [LARGE SCALE GENOMIC DNA]</scope>
    <source>
        <strain evidence="7">ATCC 90039 / CBS 2479 / JCM 2466 / KCTC 7840 / NCYC 2677 / UAMH 7654</strain>
    </source>
</reference>
<dbReference type="SMART" id="SM01403">
    <property type="entry name" value="Ribosomal_S10"/>
    <property type="match status" value="1"/>
</dbReference>
<dbReference type="GO" id="GO:0003735">
    <property type="term" value="F:structural constituent of ribosome"/>
    <property type="evidence" value="ECO:0007669"/>
    <property type="project" value="InterPro"/>
</dbReference>
<dbReference type="PANTHER" id="PTHR11700">
    <property type="entry name" value="30S RIBOSOMAL PROTEIN S10 FAMILY MEMBER"/>
    <property type="match status" value="1"/>
</dbReference>
<dbReference type="Pfam" id="PF00338">
    <property type="entry name" value="Ribosomal_S10"/>
    <property type="match status" value="1"/>
</dbReference>
<evidence type="ECO:0000256" key="1">
    <source>
        <dbReference type="ARBA" id="ARBA00007102"/>
    </source>
</evidence>
<keyword evidence="3" id="KW-0687">Ribonucleoprotein</keyword>
<dbReference type="Proteomes" id="UP000002748">
    <property type="component" value="Unassembled WGS sequence"/>
</dbReference>
<evidence type="ECO:0000313" key="7">
    <source>
        <dbReference type="Proteomes" id="UP000002748"/>
    </source>
</evidence>
<dbReference type="OrthoDB" id="366214at2759"/>
<feature type="region of interest" description="Disordered" evidence="4">
    <location>
        <begin position="272"/>
        <end position="343"/>
    </location>
</feature>
<name>J6EM44_TRIAS</name>
<comment type="similarity">
    <text evidence="1">Belongs to the universal ribosomal protein uS10 family.</text>
</comment>
<dbReference type="GeneID" id="25989659"/>
<evidence type="ECO:0000256" key="2">
    <source>
        <dbReference type="ARBA" id="ARBA00022980"/>
    </source>
</evidence>
<feature type="domain" description="Small ribosomal subunit protein uS10" evidence="5">
    <location>
        <begin position="133"/>
        <end position="230"/>
    </location>
</feature>
<feature type="compositionally biased region" description="Basic and acidic residues" evidence="4">
    <location>
        <begin position="322"/>
        <end position="343"/>
    </location>
</feature>
<proteinExistence type="inferred from homology"/>
<dbReference type="GO" id="GO:1990904">
    <property type="term" value="C:ribonucleoprotein complex"/>
    <property type="evidence" value="ECO:0007669"/>
    <property type="project" value="UniProtKB-KW"/>
</dbReference>
<evidence type="ECO:0000313" key="6">
    <source>
        <dbReference type="EMBL" id="EJT45384.1"/>
    </source>
</evidence>
<keyword evidence="2 6" id="KW-0689">Ribosomal protein</keyword>
<dbReference type="KEGG" id="tasa:A1Q1_06147"/>
<feature type="compositionally biased region" description="Low complexity" evidence="4">
    <location>
        <begin position="290"/>
        <end position="321"/>
    </location>
</feature>
<protein>
    <submittedName>
        <fullName evidence="6">Ribosomal protein</fullName>
    </submittedName>
</protein>
<evidence type="ECO:0000256" key="3">
    <source>
        <dbReference type="ARBA" id="ARBA00023274"/>
    </source>
</evidence>
<dbReference type="SUPFAM" id="SSF54999">
    <property type="entry name" value="Ribosomal protein S10"/>
    <property type="match status" value="1"/>
</dbReference>
<evidence type="ECO:0000259" key="5">
    <source>
        <dbReference type="SMART" id="SM01403"/>
    </source>
</evidence>
<dbReference type="GO" id="GO:0006412">
    <property type="term" value="P:translation"/>
    <property type="evidence" value="ECO:0007669"/>
    <property type="project" value="InterPro"/>
</dbReference>
<gene>
    <name evidence="6" type="ORF">A1Q1_06147</name>
</gene>
<dbReference type="VEuPathDB" id="FungiDB:A1Q1_06147"/>
<dbReference type="InterPro" id="IPR036838">
    <property type="entry name" value="Ribosomal_uS10_dom_sf"/>
</dbReference>
<dbReference type="GO" id="GO:0005840">
    <property type="term" value="C:ribosome"/>
    <property type="evidence" value="ECO:0007669"/>
    <property type="project" value="UniProtKB-KW"/>
</dbReference>
<accession>J6EM44</accession>
<dbReference type="InterPro" id="IPR027486">
    <property type="entry name" value="Ribosomal_uS10_dom"/>
</dbReference>
<dbReference type="Gene3D" id="3.30.70.600">
    <property type="entry name" value="Ribosomal protein S10 domain"/>
    <property type="match status" value="1"/>
</dbReference>
<dbReference type="InterPro" id="IPR001848">
    <property type="entry name" value="Ribosomal_uS10"/>
</dbReference>
<dbReference type="AlphaFoldDB" id="J6EM44"/>
<comment type="caution">
    <text evidence="6">The sequence shown here is derived from an EMBL/GenBank/DDBJ whole genome shotgun (WGS) entry which is preliminary data.</text>
</comment>
<dbReference type="RefSeq" id="XP_014176831.1">
    <property type="nucleotide sequence ID" value="XM_014321356.1"/>
</dbReference>
<organism evidence="6 7">
    <name type="scientific">Trichosporon asahii var. asahii (strain ATCC 90039 / CBS 2479 / JCM 2466 / KCTC 7840 / NBRC 103889/ NCYC 2677 / UAMH 7654)</name>
    <name type="common">Yeast</name>
    <dbReference type="NCBI Taxonomy" id="1186058"/>
    <lineage>
        <taxon>Eukaryota</taxon>
        <taxon>Fungi</taxon>
        <taxon>Dikarya</taxon>
        <taxon>Basidiomycota</taxon>
        <taxon>Agaricomycotina</taxon>
        <taxon>Tremellomycetes</taxon>
        <taxon>Trichosporonales</taxon>
        <taxon>Trichosporonaceae</taxon>
        <taxon>Trichosporon</taxon>
    </lineage>
</organism>
<dbReference type="HOGENOM" id="CLU_809387_0_0_1"/>
<sequence>MSGLDFSTRVDRIGNTRIERESEESRAEVQLRGPTFSTDINNGEPNDTWAVAGCSDRPAGDPVCCLELSIHHRATDAVTASSSQEAPVDPFKGRLVIENGIVHPPVLAEETAKAFNFPPLKKAPKTHGVLVATLHLRAYFAYHVDLQSNFALHAAANLNMPTSGVISMPKTKELVTVLKSPFVHKKSMENFIRYTHKRSIKIYDSDPEVVDLFLRYLKRNSVGGVGIKCYLHEWEEFGFGSKDIAPIEHLKEANTKAQSAARVKELVKELGGETFQAPKPTDPSKVEQNPEGVVAAEEAQVEAVAEAAEAAKPVTETPAPTEEAKPETPKEEAKPEADSTPKQ</sequence>
<dbReference type="EMBL" id="ALBS01000327">
    <property type="protein sequence ID" value="EJT45384.1"/>
    <property type="molecule type" value="Genomic_DNA"/>
</dbReference>